<dbReference type="GO" id="GO:0016787">
    <property type="term" value="F:hydrolase activity"/>
    <property type="evidence" value="ECO:0007669"/>
    <property type="project" value="UniProtKB-KW"/>
</dbReference>
<protein>
    <submittedName>
        <fullName evidence="3">Amidohydrolase family protein</fullName>
    </submittedName>
</protein>
<dbReference type="GO" id="GO:0016831">
    <property type="term" value="F:carboxy-lyase activity"/>
    <property type="evidence" value="ECO:0007669"/>
    <property type="project" value="InterPro"/>
</dbReference>
<name>A0A7G9GSV9_9FIRM</name>
<keyword evidence="3" id="KW-0378">Hydrolase</keyword>
<accession>A0A7G9GSV9</accession>
<feature type="domain" description="Amidohydrolase-related" evidence="2">
    <location>
        <begin position="16"/>
        <end position="237"/>
    </location>
</feature>
<dbReference type="Proteomes" id="UP000515856">
    <property type="component" value="Chromosome"/>
</dbReference>
<gene>
    <name evidence="3" type="ORF">H9Q80_08105</name>
</gene>
<evidence type="ECO:0000259" key="2">
    <source>
        <dbReference type="Pfam" id="PF04909"/>
    </source>
</evidence>
<dbReference type="InterPro" id="IPR006680">
    <property type="entry name" value="Amidohydro-rel"/>
</dbReference>
<dbReference type="Pfam" id="PF04909">
    <property type="entry name" value="Amidohydro_2"/>
    <property type="match status" value="1"/>
</dbReference>
<dbReference type="PANTHER" id="PTHR21240">
    <property type="entry name" value="2-AMINO-3-CARBOXYLMUCONATE-6-SEMIALDEHYDE DECARBOXYLASE"/>
    <property type="match status" value="1"/>
</dbReference>
<dbReference type="EMBL" id="CP060636">
    <property type="protein sequence ID" value="QNM13891.1"/>
    <property type="molecule type" value="Genomic_DNA"/>
</dbReference>
<proteinExistence type="predicted"/>
<evidence type="ECO:0000313" key="4">
    <source>
        <dbReference type="Proteomes" id="UP000515856"/>
    </source>
</evidence>
<dbReference type="InterPro" id="IPR032465">
    <property type="entry name" value="ACMSD"/>
</dbReference>
<reference evidence="3 4" key="1">
    <citation type="submission" date="2020-08" db="EMBL/GenBank/DDBJ databases">
        <authorList>
            <person name="Liu C."/>
            <person name="Sun Q."/>
        </authorList>
    </citation>
    <scope>NUCLEOTIDE SEQUENCE [LARGE SCALE GENOMIC DNA]</scope>
    <source>
        <strain evidence="3 4">NSJ-61</strain>
    </source>
</reference>
<dbReference type="PANTHER" id="PTHR21240:SF28">
    <property type="entry name" value="ISO-OROTATE DECARBOXYLASE (EUROFUNG)"/>
    <property type="match status" value="1"/>
</dbReference>
<evidence type="ECO:0000313" key="3">
    <source>
        <dbReference type="EMBL" id="QNM13891.1"/>
    </source>
</evidence>
<dbReference type="Gene3D" id="3.20.20.140">
    <property type="entry name" value="Metal-dependent hydrolases"/>
    <property type="match status" value="1"/>
</dbReference>
<keyword evidence="1" id="KW-0456">Lyase</keyword>
<keyword evidence="4" id="KW-1185">Reference proteome</keyword>
<dbReference type="GO" id="GO:0005737">
    <property type="term" value="C:cytoplasm"/>
    <property type="evidence" value="ECO:0007669"/>
    <property type="project" value="TreeGrafter"/>
</dbReference>
<dbReference type="AlphaFoldDB" id="A0A7G9GSV9"/>
<organism evidence="3 4">
    <name type="scientific">[Eubacterium] hominis</name>
    <dbReference type="NCBI Taxonomy" id="2764325"/>
    <lineage>
        <taxon>Bacteria</taxon>
        <taxon>Bacillati</taxon>
        <taxon>Bacillota</taxon>
        <taxon>Erysipelotrichia</taxon>
        <taxon>Erysipelotrichales</taxon>
        <taxon>Erysipelotrichaceae</taxon>
        <taxon>Amedibacillus</taxon>
    </lineage>
</organism>
<dbReference type="SUPFAM" id="SSF51556">
    <property type="entry name" value="Metallo-dependent hydrolases"/>
    <property type="match status" value="1"/>
</dbReference>
<dbReference type="RefSeq" id="WP_117451456.1">
    <property type="nucleotide sequence ID" value="NZ_CP060636.1"/>
</dbReference>
<sequence>MIDIHSHIEKENGVYLLEKLLADMDRFQIQKRVISDLRVDGIQEGIQQIAEAVKTYPARLIGCALLNPSLSTIIEDTKLACATPEIQMIEFNSYEHGYAPDDCPVLNEVFSLIQERKLPVKVFSGIGAKALPHQWEIYVKRYPDIPFIFLHMGCFDYGYSCVDIVKRNDNAWIETSNQYEMQILRKAFQQLPENKILFGSSYPERFTRNAIEIFDLFPLNKDTRQAYFHDNAKQLLRQG</sequence>
<dbReference type="KEGG" id="ehn:H9Q80_08105"/>
<dbReference type="InterPro" id="IPR032466">
    <property type="entry name" value="Metal_Hydrolase"/>
</dbReference>
<dbReference type="GO" id="GO:0019748">
    <property type="term" value="P:secondary metabolic process"/>
    <property type="evidence" value="ECO:0007669"/>
    <property type="project" value="TreeGrafter"/>
</dbReference>
<evidence type="ECO:0000256" key="1">
    <source>
        <dbReference type="ARBA" id="ARBA00023239"/>
    </source>
</evidence>